<dbReference type="AlphaFoldDB" id="A0A1L7NMV0"/>
<name>A0A1L7NMV0_PSEPU</name>
<reference evidence="1 2" key="1">
    <citation type="submission" date="2015-11" db="EMBL/GenBank/DDBJ databases">
        <title>Complete genome sequencing of a biphenyl-degrading bacterium, Pseudomonas putida KF715 (=NBRC110667).</title>
        <authorList>
            <person name="Suenaga H."/>
            <person name="Fujihara N."/>
            <person name="Watanabe T."/>
            <person name="Hirose J."/>
            <person name="Kimura N."/>
            <person name="Yamazoe A."/>
            <person name="Hosoyama A."/>
            <person name="Shimodaira J."/>
            <person name="Furukawa K."/>
        </authorList>
    </citation>
    <scope>NUCLEOTIDE SEQUENCE [LARGE SCALE GENOMIC DNA]</scope>
    <source>
        <strain evidence="1 2">KF715</strain>
        <plasmid evidence="2">Plasmid pkf715a dna</plasmid>
    </source>
</reference>
<dbReference type="EMBL" id="AP015030">
    <property type="protein sequence ID" value="BAW26764.1"/>
    <property type="molecule type" value="Genomic_DNA"/>
</dbReference>
<dbReference type="RefSeq" id="WP_045632737.1">
    <property type="nucleotide sequence ID" value="NZ_AP015030.1"/>
</dbReference>
<geneLocation type="plasmid" evidence="2">
    <name>pkf715a dna</name>
</geneLocation>
<organism evidence="1 2">
    <name type="scientific">Pseudomonas putida</name>
    <name type="common">Arthrobacter siderocapsulatus</name>
    <dbReference type="NCBI Taxonomy" id="303"/>
    <lineage>
        <taxon>Bacteria</taxon>
        <taxon>Pseudomonadati</taxon>
        <taxon>Pseudomonadota</taxon>
        <taxon>Gammaproteobacteria</taxon>
        <taxon>Pseudomonadales</taxon>
        <taxon>Pseudomonadaceae</taxon>
        <taxon>Pseudomonas</taxon>
    </lineage>
</organism>
<sequence>MSIDRETLEKVGEYLRGTCKNVGNAITALELGDDVDETKLEDDLLEVETELCKHCGWWHEVCELQFNEDHGGGLCEQCCDELDVDFYG</sequence>
<proteinExistence type="predicted"/>
<accession>A0A1L7NMV0</accession>
<dbReference type="Proteomes" id="UP000218731">
    <property type="component" value="Plasmid pKF715A"/>
</dbReference>
<keyword evidence="1" id="KW-0614">Plasmid</keyword>
<gene>
    <name evidence="1" type="ORF">KF715C_pA2590</name>
</gene>
<evidence type="ECO:0000313" key="1">
    <source>
        <dbReference type="EMBL" id="BAW26764.1"/>
    </source>
</evidence>
<protein>
    <submittedName>
        <fullName evidence="1">Uncharacterized protein</fullName>
    </submittedName>
</protein>
<evidence type="ECO:0000313" key="2">
    <source>
        <dbReference type="Proteomes" id="UP000218731"/>
    </source>
</evidence>